<dbReference type="GO" id="GO:0019867">
    <property type="term" value="C:outer membrane"/>
    <property type="evidence" value="ECO:0007669"/>
    <property type="project" value="InterPro"/>
</dbReference>
<dbReference type="AlphaFoldDB" id="F2BWA5"/>
<dbReference type="EMBL" id="AFBB01000008">
    <property type="protein sequence ID" value="EGF15143.1"/>
    <property type="molecule type" value="Genomic_DNA"/>
</dbReference>
<organism evidence="2 3">
    <name type="scientific">Dialister micraerophilus DSM 19965</name>
    <dbReference type="NCBI Taxonomy" id="888062"/>
    <lineage>
        <taxon>Bacteria</taxon>
        <taxon>Bacillati</taxon>
        <taxon>Bacillota</taxon>
        <taxon>Negativicutes</taxon>
        <taxon>Veillonellales</taxon>
        <taxon>Veillonellaceae</taxon>
        <taxon>Dialister</taxon>
    </lineage>
</organism>
<dbReference type="Pfam" id="PF05658">
    <property type="entry name" value="YadA_head"/>
    <property type="match status" value="1"/>
</dbReference>
<evidence type="ECO:0000259" key="1">
    <source>
        <dbReference type="Pfam" id="PF05658"/>
    </source>
</evidence>
<gene>
    <name evidence="2" type="ORF">HMPREF9083_0472</name>
</gene>
<dbReference type="STRING" id="888062.HMPREF9083_0472"/>
<reference evidence="2 3" key="1">
    <citation type="submission" date="2011-02" db="EMBL/GenBank/DDBJ databases">
        <authorList>
            <person name="Muzny D."/>
            <person name="Qin X."/>
            <person name="Deng J."/>
            <person name="Jiang H."/>
            <person name="Liu Y."/>
            <person name="Qu J."/>
            <person name="Song X.-Z."/>
            <person name="Zhang L."/>
            <person name="Thornton R."/>
            <person name="Coyle M."/>
            <person name="Francisco L."/>
            <person name="Jackson L."/>
            <person name="Javaid M."/>
            <person name="Korchina V."/>
            <person name="Kovar C."/>
            <person name="Mata R."/>
            <person name="Mathew T."/>
            <person name="Ngo R."/>
            <person name="Nguyen L."/>
            <person name="Nguyen N."/>
            <person name="Okwuonu G."/>
            <person name="Ongeri F."/>
            <person name="Pham C."/>
            <person name="Simmons D."/>
            <person name="Wilczek-Boney K."/>
            <person name="Hale W."/>
            <person name="Jakkamsetti A."/>
            <person name="Pham P."/>
            <person name="Ruth R."/>
            <person name="San Lucas F."/>
            <person name="Warren J."/>
            <person name="Zhang J."/>
            <person name="Zhao Z."/>
            <person name="Zhou C."/>
            <person name="Zhu D."/>
            <person name="Lee S."/>
            <person name="Bess C."/>
            <person name="Blankenburg K."/>
            <person name="Forbes L."/>
            <person name="Fu Q."/>
            <person name="Gubbala S."/>
            <person name="Hirani K."/>
            <person name="Jayaseelan J.C."/>
            <person name="Lara F."/>
            <person name="Munidasa M."/>
            <person name="Palculict T."/>
            <person name="Patil S."/>
            <person name="Pu L.-L."/>
            <person name="Saada N."/>
            <person name="Tang L."/>
            <person name="Weissenberger G."/>
            <person name="Zhu Y."/>
            <person name="Hemphill L."/>
            <person name="Shang Y."/>
            <person name="Youmans B."/>
            <person name="Ayvaz T."/>
            <person name="Ross M."/>
            <person name="Santibanez J."/>
            <person name="Aqrawi P."/>
            <person name="Gross S."/>
            <person name="Joshi V."/>
            <person name="Fowler G."/>
            <person name="Nazareth L."/>
            <person name="Reid J."/>
            <person name="Worley K."/>
            <person name="Petrosino J."/>
            <person name="Highlander S."/>
            <person name="Gibbs R."/>
        </authorList>
    </citation>
    <scope>NUCLEOTIDE SEQUENCE [LARGE SCALE GENOMIC DNA]</scope>
    <source>
        <strain evidence="2 3">DSM 19965</strain>
    </source>
</reference>
<dbReference type="SUPFAM" id="SSF101967">
    <property type="entry name" value="Adhesin YadA, collagen-binding domain"/>
    <property type="match status" value="1"/>
</dbReference>
<comment type="caution">
    <text evidence="2">The sequence shown here is derived from an EMBL/GenBank/DDBJ whole genome shotgun (WGS) entry which is preliminary data.</text>
</comment>
<proteinExistence type="predicted"/>
<dbReference type="HOGENOM" id="CLU_3060969_0_0_9"/>
<dbReference type="RefSeq" id="WP_007555777.1">
    <property type="nucleotide sequence ID" value="NZ_GL878519.1"/>
</dbReference>
<accession>F2BWA5</accession>
<name>F2BWA5_9FIRM</name>
<evidence type="ECO:0000313" key="2">
    <source>
        <dbReference type="EMBL" id="EGF15143.1"/>
    </source>
</evidence>
<protein>
    <recommendedName>
        <fullName evidence="1">Trimeric autotransporter adhesin YadA-like head domain-containing protein</fullName>
    </recommendedName>
</protein>
<evidence type="ECO:0000313" key="3">
    <source>
        <dbReference type="Proteomes" id="UP000003503"/>
    </source>
</evidence>
<keyword evidence="3" id="KW-1185">Reference proteome</keyword>
<dbReference type="Gene3D" id="2.60.40.4050">
    <property type="match status" value="1"/>
</dbReference>
<feature type="domain" description="Trimeric autotransporter adhesin YadA-like head" evidence="1">
    <location>
        <begin position="2"/>
        <end position="26"/>
    </location>
</feature>
<sequence length="53" mass="5549">MKGKYSSALGFGASAIGEGSVALGAGFVAKDSNEFSVGRDKIDEKWCYIQTSN</sequence>
<dbReference type="InterPro" id="IPR011049">
    <property type="entry name" value="Serralysin-like_metalloprot_C"/>
</dbReference>
<dbReference type="Proteomes" id="UP000003503">
    <property type="component" value="Unassembled WGS sequence"/>
</dbReference>
<dbReference type="InterPro" id="IPR008640">
    <property type="entry name" value="Adhesin_Head_dom"/>
</dbReference>